<dbReference type="GO" id="GO:0010150">
    <property type="term" value="P:leaf senescence"/>
    <property type="evidence" value="ECO:0007669"/>
    <property type="project" value="UniProtKB-ARBA"/>
</dbReference>
<sequence length="107" mass="11761">MTSKAGSEVVAAAQGRGEGGVATPLLLANILDWSKILGMEYDGRGARARTWRDDCWMSAATRSPAHELLLCRERIDASFSARKGAGRTLKGRDLRHMRNAIWEKTGF</sequence>
<dbReference type="Proteomes" id="UP000006591">
    <property type="component" value="Chromosome 1"/>
</dbReference>
<dbReference type="HOGENOM" id="CLU_152810_0_0_1"/>
<accession>A0A0E0FTY3</accession>
<dbReference type="Gramene" id="ONIVA01G37320.1">
    <property type="protein sequence ID" value="ONIVA01G37320.1"/>
    <property type="gene ID" value="ONIVA01G37320"/>
</dbReference>
<name>A0A0E0FTY3_ORYNI</name>
<dbReference type="Pfam" id="PF04520">
    <property type="entry name" value="Senescence_reg"/>
    <property type="match status" value="1"/>
</dbReference>
<dbReference type="InterPro" id="IPR007608">
    <property type="entry name" value="Senescence_reg_S40"/>
</dbReference>
<dbReference type="AlphaFoldDB" id="A0A0E0FTY3"/>
<keyword evidence="3" id="KW-1185">Reference proteome</keyword>
<evidence type="ECO:0000313" key="3">
    <source>
        <dbReference type="Proteomes" id="UP000006591"/>
    </source>
</evidence>
<evidence type="ECO:0000256" key="1">
    <source>
        <dbReference type="ARBA" id="ARBA00034773"/>
    </source>
</evidence>
<reference evidence="2" key="1">
    <citation type="submission" date="2015-04" db="UniProtKB">
        <authorList>
            <consortium name="EnsemblPlants"/>
        </authorList>
    </citation>
    <scope>IDENTIFICATION</scope>
    <source>
        <strain evidence="2">SL10</strain>
    </source>
</reference>
<dbReference type="PANTHER" id="PTHR46525:SF20">
    <property type="entry name" value="SENESCENCE REGULATOR"/>
    <property type="match status" value="1"/>
</dbReference>
<comment type="similarity">
    <text evidence="1">Belongs to the senescence regulator S40 family.</text>
</comment>
<proteinExistence type="inferred from homology"/>
<evidence type="ECO:0000313" key="2">
    <source>
        <dbReference type="EnsemblPlants" id="ONIVA01G37320.1"/>
    </source>
</evidence>
<reference evidence="2" key="2">
    <citation type="submission" date="2018-04" db="EMBL/GenBank/DDBJ databases">
        <title>OnivRS2 (Oryza nivara Reference Sequence Version 2).</title>
        <authorList>
            <person name="Zhang J."/>
            <person name="Kudrna D."/>
            <person name="Lee S."/>
            <person name="Talag J."/>
            <person name="Rajasekar S."/>
            <person name="Welchert J."/>
            <person name="Hsing Y.-I."/>
            <person name="Wing R.A."/>
        </authorList>
    </citation>
    <scope>NUCLEOTIDE SEQUENCE [LARGE SCALE GENOMIC DNA]</scope>
</reference>
<dbReference type="PANTHER" id="PTHR46525">
    <property type="entry name" value="EMB|CAB72159.1"/>
    <property type="match status" value="1"/>
</dbReference>
<dbReference type="EnsemblPlants" id="ONIVA01G37320.1">
    <property type="protein sequence ID" value="ONIVA01G37320.1"/>
    <property type="gene ID" value="ONIVA01G37320"/>
</dbReference>
<organism evidence="2">
    <name type="scientific">Oryza nivara</name>
    <name type="common">Indian wild rice</name>
    <name type="synonym">Oryza sativa f. spontanea</name>
    <dbReference type="NCBI Taxonomy" id="4536"/>
    <lineage>
        <taxon>Eukaryota</taxon>
        <taxon>Viridiplantae</taxon>
        <taxon>Streptophyta</taxon>
        <taxon>Embryophyta</taxon>
        <taxon>Tracheophyta</taxon>
        <taxon>Spermatophyta</taxon>
        <taxon>Magnoliopsida</taxon>
        <taxon>Liliopsida</taxon>
        <taxon>Poales</taxon>
        <taxon>Poaceae</taxon>
        <taxon>BOP clade</taxon>
        <taxon>Oryzoideae</taxon>
        <taxon>Oryzeae</taxon>
        <taxon>Oryzinae</taxon>
        <taxon>Oryza</taxon>
    </lineage>
</organism>
<dbReference type="STRING" id="4536.A0A0E0FTY3"/>
<protein>
    <submittedName>
        <fullName evidence="2">Uncharacterized protein</fullName>
    </submittedName>
</protein>